<keyword evidence="1" id="KW-1133">Transmembrane helix</keyword>
<organism evidence="2 3">
    <name type="scientific">Coccidioides immitis RMSCC 2394</name>
    <dbReference type="NCBI Taxonomy" id="404692"/>
    <lineage>
        <taxon>Eukaryota</taxon>
        <taxon>Fungi</taxon>
        <taxon>Dikarya</taxon>
        <taxon>Ascomycota</taxon>
        <taxon>Pezizomycotina</taxon>
        <taxon>Eurotiomycetes</taxon>
        <taxon>Eurotiomycetidae</taxon>
        <taxon>Onygenales</taxon>
        <taxon>Onygenaceae</taxon>
        <taxon>Coccidioides</taxon>
    </lineage>
</organism>
<keyword evidence="1" id="KW-0812">Transmembrane</keyword>
<sequence>MRNLHGSIRSFSQEELVNHREASVAASMGSGIVRLNSRHIACSPQRELVPWKTGNKGVTAQPDRPWQKAEWTTSGLRRVGFRWFRHPHAVNAFLFSQANIAIFFCLLFRLHTTPAAVSFAYRVDAVQGGADLGDY</sequence>
<dbReference type="EMBL" id="DS028095">
    <property type="protein sequence ID" value="KMP04612.1"/>
    <property type="molecule type" value="Genomic_DNA"/>
</dbReference>
<reference evidence="3" key="1">
    <citation type="journal article" date="2010" name="Genome Res.">
        <title>Population genomic sequencing of Coccidioides fungi reveals recent hybridization and transposon control.</title>
        <authorList>
            <person name="Neafsey D.E."/>
            <person name="Barker B.M."/>
            <person name="Sharpton T.J."/>
            <person name="Stajich J.E."/>
            <person name="Park D.J."/>
            <person name="Whiston E."/>
            <person name="Hung C.-Y."/>
            <person name="McMahan C."/>
            <person name="White J."/>
            <person name="Sykes S."/>
            <person name="Heiman D."/>
            <person name="Young S."/>
            <person name="Zeng Q."/>
            <person name="Abouelleil A."/>
            <person name="Aftuck L."/>
            <person name="Bessette D."/>
            <person name="Brown A."/>
            <person name="FitzGerald M."/>
            <person name="Lui A."/>
            <person name="Macdonald J.P."/>
            <person name="Priest M."/>
            <person name="Orbach M.J."/>
            <person name="Galgiani J.N."/>
            <person name="Kirkland T.N."/>
            <person name="Cole G.T."/>
            <person name="Birren B.W."/>
            <person name="Henn M.R."/>
            <person name="Taylor J.W."/>
            <person name="Rounsley S.D."/>
        </authorList>
    </citation>
    <scope>NUCLEOTIDE SEQUENCE [LARGE SCALE GENOMIC DNA]</scope>
    <source>
        <strain evidence="3">RMSCC 2394</strain>
    </source>
</reference>
<feature type="transmembrane region" description="Helical" evidence="1">
    <location>
        <begin position="92"/>
        <end position="111"/>
    </location>
</feature>
<accession>A0A0J7B431</accession>
<proteinExistence type="predicted"/>
<gene>
    <name evidence="2" type="ORF">CIRG_04293</name>
</gene>
<protein>
    <submittedName>
        <fullName evidence="2">Uncharacterized protein</fullName>
    </submittedName>
</protein>
<evidence type="ECO:0000313" key="2">
    <source>
        <dbReference type="EMBL" id="KMP04612.1"/>
    </source>
</evidence>
<dbReference type="AlphaFoldDB" id="A0A0J7B431"/>
<name>A0A0J7B431_COCIT</name>
<keyword evidence="1" id="KW-0472">Membrane</keyword>
<dbReference type="Proteomes" id="UP000054565">
    <property type="component" value="Unassembled WGS sequence"/>
</dbReference>
<evidence type="ECO:0000313" key="3">
    <source>
        <dbReference type="Proteomes" id="UP000054565"/>
    </source>
</evidence>
<evidence type="ECO:0000256" key="1">
    <source>
        <dbReference type="SAM" id="Phobius"/>
    </source>
</evidence>